<protein>
    <recommendedName>
        <fullName evidence="3">Quinol monooxygenase YgiN</fullName>
    </recommendedName>
</protein>
<dbReference type="RefSeq" id="WP_106531345.1">
    <property type="nucleotide sequence ID" value="NZ_PYAW01000010.1"/>
</dbReference>
<evidence type="ECO:0000313" key="1">
    <source>
        <dbReference type="EMBL" id="PSL42895.1"/>
    </source>
</evidence>
<organism evidence="1 2">
    <name type="scientific">Chitinophaga niastensis</name>
    <dbReference type="NCBI Taxonomy" id="536980"/>
    <lineage>
        <taxon>Bacteria</taxon>
        <taxon>Pseudomonadati</taxon>
        <taxon>Bacteroidota</taxon>
        <taxon>Chitinophagia</taxon>
        <taxon>Chitinophagales</taxon>
        <taxon>Chitinophagaceae</taxon>
        <taxon>Chitinophaga</taxon>
    </lineage>
</organism>
<evidence type="ECO:0008006" key="3">
    <source>
        <dbReference type="Google" id="ProtNLM"/>
    </source>
</evidence>
<reference evidence="1 2" key="1">
    <citation type="submission" date="2018-03" db="EMBL/GenBank/DDBJ databases">
        <title>Genomic Encyclopedia of Archaeal and Bacterial Type Strains, Phase II (KMG-II): from individual species to whole genera.</title>
        <authorList>
            <person name="Goeker M."/>
        </authorList>
    </citation>
    <scope>NUCLEOTIDE SEQUENCE [LARGE SCALE GENOMIC DNA]</scope>
    <source>
        <strain evidence="1 2">DSM 24859</strain>
    </source>
</reference>
<dbReference type="OrthoDB" id="8481042at2"/>
<dbReference type="AlphaFoldDB" id="A0A2P8H9J3"/>
<name>A0A2P8H9J3_CHINA</name>
<proteinExistence type="predicted"/>
<keyword evidence="2" id="KW-1185">Reference proteome</keyword>
<sequence length="100" mass="11548">MKKVIVHYKVKAEKVQQNDELSREILQELHASQPVDFQYSIYKLADGVSYMHIAHFMEDNNPLLTLPAFKKFQLSIKERCDEAPVVTVMEGIGFYNMLSA</sequence>
<dbReference type="Proteomes" id="UP000240971">
    <property type="component" value="Unassembled WGS sequence"/>
</dbReference>
<comment type="caution">
    <text evidence="1">The sequence shown here is derived from an EMBL/GenBank/DDBJ whole genome shotgun (WGS) entry which is preliminary data.</text>
</comment>
<accession>A0A2P8H9J3</accession>
<dbReference type="EMBL" id="PYAW01000010">
    <property type="protein sequence ID" value="PSL42895.1"/>
    <property type="molecule type" value="Genomic_DNA"/>
</dbReference>
<evidence type="ECO:0000313" key="2">
    <source>
        <dbReference type="Proteomes" id="UP000240971"/>
    </source>
</evidence>
<gene>
    <name evidence="1" type="ORF">CLV51_110112</name>
</gene>